<organism evidence="1">
    <name type="scientific">Catovirus CTV1</name>
    <dbReference type="NCBI Taxonomy" id="1977631"/>
    <lineage>
        <taxon>Viruses</taxon>
        <taxon>Varidnaviria</taxon>
        <taxon>Bamfordvirae</taxon>
        <taxon>Nucleocytoviricota</taxon>
        <taxon>Megaviricetes</taxon>
        <taxon>Imitervirales</taxon>
        <taxon>Mimiviridae</taxon>
        <taxon>Klosneuvirinae</taxon>
        <taxon>Catovirus</taxon>
    </lineage>
</organism>
<dbReference type="EMBL" id="KY684083">
    <property type="protein sequence ID" value="ARF08073.1"/>
    <property type="molecule type" value="Genomic_DNA"/>
</dbReference>
<gene>
    <name evidence="1" type="ORF">Catovirus_1_123</name>
</gene>
<accession>A0A1V0S8N7</accession>
<evidence type="ECO:0000313" key="1">
    <source>
        <dbReference type="EMBL" id="ARF08073.1"/>
    </source>
</evidence>
<name>A0A1V0S8N7_9VIRU</name>
<proteinExistence type="predicted"/>
<reference evidence="1" key="1">
    <citation type="journal article" date="2017" name="Science">
        <title>Giant viruses with an expanded complement of translation system components.</title>
        <authorList>
            <person name="Schulz F."/>
            <person name="Yutin N."/>
            <person name="Ivanova N.N."/>
            <person name="Ortega D.R."/>
            <person name="Lee T.K."/>
            <person name="Vierheilig J."/>
            <person name="Daims H."/>
            <person name="Horn M."/>
            <person name="Wagner M."/>
            <person name="Jensen G.J."/>
            <person name="Kyrpides N.C."/>
            <person name="Koonin E.V."/>
            <person name="Woyke T."/>
        </authorList>
    </citation>
    <scope>NUCLEOTIDE SEQUENCE</scope>
    <source>
        <strain evidence="1">CTV1</strain>
    </source>
</reference>
<protein>
    <submittedName>
        <fullName evidence="1">Uncharacterized protein</fullName>
    </submittedName>
</protein>
<sequence length="50" mass="5984">MYKVFVYSIFLDTLTLLKNSLFLTNIMTTLMNILTEYLNNNDINMFDNRI</sequence>